<comment type="similarity">
    <text evidence="3">Belongs to the immunoglobulin superfamily. L1/neurofascin/NgCAM family.</text>
</comment>
<dbReference type="FunFam" id="2.60.40.10:FF:000005">
    <property type="entry name" value="Neuronal cell adhesion molecule"/>
    <property type="match status" value="1"/>
</dbReference>
<dbReference type="GO" id="GO:0007420">
    <property type="term" value="P:brain development"/>
    <property type="evidence" value="ECO:0007669"/>
    <property type="project" value="TreeGrafter"/>
</dbReference>
<keyword evidence="6 20" id="KW-0732">Signal</keyword>
<dbReference type="PANTHER" id="PTHR44170:SF12">
    <property type="entry name" value="NEUROFASCIN"/>
    <property type="match status" value="1"/>
</dbReference>
<dbReference type="SMART" id="SM00409">
    <property type="entry name" value="IG"/>
    <property type="match status" value="6"/>
</dbReference>
<keyword evidence="13" id="KW-0966">Cell projection</keyword>
<keyword evidence="14" id="KW-0393">Immunoglobulin domain</keyword>
<evidence type="ECO:0000256" key="15">
    <source>
        <dbReference type="ARBA" id="ARBA00060042"/>
    </source>
</evidence>
<evidence type="ECO:0000256" key="20">
    <source>
        <dbReference type="SAM" id="SignalP"/>
    </source>
</evidence>
<evidence type="ECO:0000256" key="7">
    <source>
        <dbReference type="ARBA" id="ARBA00022737"/>
    </source>
</evidence>
<evidence type="ECO:0000256" key="10">
    <source>
        <dbReference type="ARBA" id="ARBA00023136"/>
    </source>
</evidence>
<feature type="compositionally biased region" description="Basic and acidic residues" evidence="18">
    <location>
        <begin position="1097"/>
        <end position="1110"/>
    </location>
</feature>
<feature type="domain" description="Fibronectin type-III" evidence="22">
    <location>
        <begin position="627"/>
        <end position="722"/>
    </location>
</feature>
<comment type="subcellular location">
    <subcellularLocation>
        <location evidence="1">Cell membrane</location>
        <topology evidence="1">Single-pass type I membrane protein</topology>
    </subcellularLocation>
    <subcellularLocation>
        <location evidence="2">Cell projection</location>
        <location evidence="2">Growth cone</location>
    </subcellularLocation>
</comment>
<keyword evidence="7" id="KW-0677">Repeat</keyword>
<evidence type="ECO:0000256" key="3">
    <source>
        <dbReference type="ARBA" id="ARBA00008588"/>
    </source>
</evidence>
<organism evidence="23 24">
    <name type="scientific">Clupea harengus</name>
    <name type="common">Atlantic herring</name>
    <dbReference type="NCBI Taxonomy" id="7950"/>
    <lineage>
        <taxon>Eukaryota</taxon>
        <taxon>Metazoa</taxon>
        <taxon>Chordata</taxon>
        <taxon>Craniata</taxon>
        <taxon>Vertebrata</taxon>
        <taxon>Euteleostomi</taxon>
        <taxon>Actinopterygii</taxon>
        <taxon>Neopterygii</taxon>
        <taxon>Teleostei</taxon>
        <taxon>Clupei</taxon>
        <taxon>Clupeiformes</taxon>
        <taxon>Clupeoidei</taxon>
        <taxon>Clupeidae</taxon>
        <taxon>Clupea</taxon>
    </lineage>
</organism>
<keyword evidence="9 19" id="KW-1133">Transmembrane helix</keyword>
<dbReference type="PROSITE" id="PS50853">
    <property type="entry name" value="FN3"/>
    <property type="match status" value="4"/>
</dbReference>
<dbReference type="SMART" id="SM00060">
    <property type="entry name" value="FN3"/>
    <property type="match status" value="4"/>
</dbReference>
<dbReference type="InterPro" id="IPR036179">
    <property type="entry name" value="Ig-like_dom_sf"/>
</dbReference>
<name>A0A6P8FEM1_CLUHA</name>
<protein>
    <recommendedName>
        <fullName evidence="17">Neural cell adhesion molecule L1</fullName>
    </recommendedName>
</protein>
<evidence type="ECO:0000256" key="17">
    <source>
        <dbReference type="ARBA" id="ARBA00074488"/>
    </source>
</evidence>
<feature type="region of interest" description="Disordered" evidence="18">
    <location>
        <begin position="710"/>
        <end position="734"/>
    </location>
</feature>
<feature type="region of interest" description="Disordered" evidence="18">
    <location>
        <begin position="1070"/>
        <end position="1191"/>
    </location>
</feature>
<dbReference type="InterPro" id="IPR007110">
    <property type="entry name" value="Ig-like_dom"/>
</dbReference>
<dbReference type="PANTHER" id="PTHR44170">
    <property type="entry name" value="PROTEIN SIDEKICK"/>
    <property type="match status" value="1"/>
</dbReference>
<dbReference type="InterPro" id="IPR013098">
    <property type="entry name" value="Ig_I-set"/>
</dbReference>
<feature type="compositionally biased region" description="Basic and acidic residues" evidence="18">
    <location>
        <begin position="1070"/>
        <end position="1087"/>
    </location>
</feature>
<proteinExistence type="inferred from homology"/>
<feature type="domain" description="Ig-like" evidence="21">
    <location>
        <begin position="138"/>
        <end position="225"/>
    </location>
</feature>
<keyword evidence="23" id="KW-1185">Reference proteome</keyword>
<sequence length="1191" mass="133326">MLKQGKRSGLATWPLLLIFLRAVASIEVPLDLKQPPTIVKQSPKDYIVDPRDSIIIECEAKGNPPPMYEWKRNSRYFNVGKMPHVTQRKPSGTLEISSRNGGRPEDYEGEYQCFASNEFGIAVSNKILLRISKSPLWPKEVLEPLVVTEGTSLVLPCNPPPGLPPPNTFWMNSDMQTIQQDARVSMGLNGDLYFSSVLAKDSSTDYSCNARFVFTYTIQQKNPFSLKVQSQQPYNDSSSFNLTDPYGARHVPETSPSFLTPSGLVSSKMVLRGEQLLLECIAAGVPTPSIKWFKKGGDLPMKRVKLESFNKTLRIINVSEEDSGDYMCMANNKIASIQHTISVQVKAAPHWLDKPQNLVLAPDENGRMTCIAHGNPKPTIQWLMNGEPIESTLPNPSREVEGDTIIFRRVLVGGSAVYQCNASNEHGYLLANAFINILDMKPMMLGPKTQLIKVVENNRTFLDCPFFGAPIPTLRWFKNGLGSGLDGGHYRAYVNGTLEIKRALPEDQGTYTCVASNIMGKVEIQVRLEVKEPTRIVRAPEHVSSTRGSSVRFNCRIKHDPTMAIHVTWLKNDQPLSYAWRMKKDEESLTITNINEGDQGTYTCLVKTEIDEDSASARLTVLDRPESPKDLELSDLLVRSVRLTWVPGDDNNSPITEFLVQFEENRWEPGKWQNLSSHPGNVNSVLLELSPFVNYQFRVIAINEVGQSQPSRPSLRYQTSGAAPDIAPEDIKGMGSKKNNMEITWKPLSDIQKNAPNIVYEVSWKKKDMEEWNSINTTKAKHMVHDTETYEPFHIKIQAINDFGRGPESAVVLGYSGEDYPSATPAHFNVSKIDSTKVNVHWDPVDPSTVHGEFKEYRVYYSRESSLVRGLKVNKEKKTKGFFSSSGTGVLTDLVPFSQYKMYMVVANSRYEGPPSNTAEFKTKEGVPSAPKFFRIVQRSTHTVHLQWDKPLEPNGNLIGYTLQYYTVNGTQVGQRQVQSFLPNVTTFTLRLPDRSTRYKFYLAARTQVGAGEVYAEESPNFSNEAISTDSVDIATQGWFIGLMCAVALIVLILLIVCFIKRSRGGKYPVRDKKDLPLDPVDHKDQDGSFDYQNENRSIEREESQQSKEEGSDENGSDEDNKPLQGSQTSLDGQVKESDDSLVDYGEGGDGQFNEDGSFIGQYTVKKDKEETEGNESSEATSPVNAIYSLA</sequence>
<evidence type="ECO:0000256" key="8">
    <source>
        <dbReference type="ARBA" id="ARBA00022889"/>
    </source>
</evidence>
<feature type="domain" description="Ig-like" evidence="21">
    <location>
        <begin position="36"/>
        <end position="124"/>
    </location>
</feature>
<keyword evidence="4" id="KW-1003">Cell membrane</keyword>
<keyword evidence="11" id="KW-1015">Disulfide bond</keyword>
<evidence type="ECO:0000256" key="16">
    <source>
        <dbReference type="ARBA" id="ARBA00063896"/>
    </source>
</evidence>
<feature type="domain" description="Ig-like" evidence="21">
    <location>
        <begin position="447"/>
        <end position="529"/>
    </location>
</feature>
<feature type="chain" id="PRO_5027536235" description="Neural cell adhesion molecule L1" evidence="20">
    <location>
        <begin position="26"/>
        <end position="1191"/>
    </location>
</feature>
<feature type="domain" description="Fibronectin type-III" evidence="22">
    <location>
        <begin position="927"/>
        <end position="1026"/>
    </location>
</feature>
<evidence type="ECO:0000256" key="4">
    <source>
        <dbReference type="ARBA" id="ARBA00022475"/>
    </source>
</evidence>
<dbReference type="CDD" id="cd00063">
    <property type="entry name" value="FN3"/>
    <property type="match status" value="4"/>
</dbReference>
<dbReference type="CTD" id="100141490"/>
<dbReference type="SUPFAM" id="SSF48726">
    <property type="entry name" value="Immunoglobulin"/>
    <property type="match status" value="6"/>
</dbReference>
<evidence type="ECO:0000256" key="11">
    <source>
        <dbReference type="ARBA" id="ARBA00023157"/>
    </source>
</evidence>
<keyword evidence="10 19" id="KW-0472">Membrane</keyword>
<dbReference type="FunFam" id="2.60.40.10:FF:000038">
    <property type="entry name" value="Neuronal cell adhesion molecule"/>
    <property type="match status" value="1"/>
</dbReference>
<evidence type="ECO:0000256" key="18">
    <source>
        <dbReference type="SAM" id="MobiDB-lite"/>
    </source>
</evidence>
<dbReference type="FunFam" id="2.60.40.10:FF:000347">
    <property type="entry name" value="Neuronal cell adhesion molecule"/>
    <property type="match status" value="1"/>
</dbReference>
<accession>A0A6P8FEM1</accession>
<evidence type="ECO:0000259" key="21">
    <source>
        <dbReference type="PROSITE" id="PS50835"/>
    </source>
</evidence>
<reference evidence="24" key="1">
    <citation type="submission" date="2025-08" db="UniProtKB">
        <authorList>
            <consortium name="RefSeq"/>
        </authorList>
    </citation>
    <scope>IDENTIFICATION</scope>
</reference>
<dbReference type="FunFam" id="2.60.40.10:FF:000238">
    <property type="entry name" value="Neuronal cell adhesion molecule"/>
    <property type="match status" value="1"/>
</dbReference>
<dbReference type="Gene3D" id="2.60.40.10">
    <property type="entry name" value="Immunoglobulins"/>
    <property type="match status" value="10"/>
</dbReference>
<dbReference type="PROSITE" id="PS50835">
    <property type="entry name" value="IG_LIKE"/>
    <property type="match status" value="6"/>
</dbReference>
<feature type="compositionally biased region" description="Polar residues" evidence="18">
    <location>
        <begin position="710"/>
        <end position="721"/>
    </location>
</feature>
<feature type="domain" description="Ig-like" evidence="21">
    <location>
        <begin position="256"/>
        <end position="344"/>
    </location>
</feature>
<feature type="domain" description="Ig-like" evidence="21">
    <location>
        <begin position="533"/>
        <end position="620"/>
    </location>
</feature>
<evidence type="ECO:0000256" key="6">
    <source>
        <dbReference type="ARBA" id="ARBA00022729"/>
    </source>
</evidence>
<evidence type="ECO:0000256" key="9">
    <source>
        <dbReference type="ARBA" id="ARBA00022989"/>
    </source>
</evidence>
<dbReference type="Pfam" id="PF13882">
    <property type="entry name" value="Bravo_FIGEY"/>
    <property type="match status" value="1"/>
</dbReference>
<keyword evidence="5 19" id="KW-0812">Transmembrane</keyword>
<feature type="domain" description="Fibronectin type-III" evidence="22">
    <location>
        <begin position="824"/>
        <end position="926"/>
    </location>
</feature>
<comment type="function">
    <text evidence="15">Neural cell adhesion molecule involved in the dynamics of cell adhesion and in the generation of transmembrane signals at tyrosine kinase receptors. During brain development, critical in multiple processes, including neuronal migration, axonal growth and fasciculation, and synaptogenesis. In the mature brain, plays a role in the dynamics of neuronal structure and function, including synaptic plasticity.</text>
</comment>
<dbReference type="AlphaFoldDB" id="A0A6P8FEM1"/>
<feature type="domain" description="Ig-like" evidence="21">
    <location>
        <begin position="349"/>
        <end position="436"/>
    </location>
</feature>
<dbReference type="GO" id="GO:0030426">
    <property type="term" value="C:growth cone"/>
    <property type="evidence" value="ECO:0007669"/>
    <property type="project" value="UniProtKB-SubCell"/>
</dbReference>
<dbReference type="GO" id="GO:0005886">
    <property type="term" value="C:plasma membrane"/>
    <property type="evidence" value="ECO:0007669"/>
    <property type="project" value="UniProtKB-SubCell"/>
</dbReference>
<dbReference type="Pfam" id="PF13927">
    <property type="entry name" value="Ig_3"/>
    <property type="match status" value="3"/>
</dbReference>
<evidence type="ECO:0000256" key="14">
    <source>
        <dbReference type="ARBA" id="ARBA00023319"/>
    </source>
</evidence>
<evidence type="ECO:0000313" key="23">
    <source>
        <dbReference type="Proteomes" id="UP000515152"/>
    </source>
</evidence>
<dbReference type="FunFam" id="2.60.40.10:FF:000078">
    <property type="entry name" value="Neuronal cell adhesion molecule"/>
    <property type="match status" value="1"/>
</dbReference>
<keyword evidence="12" id="KW-0325">Glycoprotein</keyword>
<dbReference type="FunFam" id="2.60.40.10:FF:000057">
    <property type="entry name" value="neural cell adhesion molecule L1"/>
    <property type="match status" value="1"/>
</dbReference>
<dbReference type="InterPro" id="IPR036116">
    <property type="entry name" value="FN3_sf"/>
</dbReference>
<dbReference type="Pfam" id="PF00041">
    <property type="entry name" value="fn3"/>
    <property type="match status" value="4"/>
</dbReference>
<dbReference type="Proteomes" id="UP000515152">
    <property type="component" value="Chromosome 5"/>
</dbReference>
<feature type="transmembrane region" description="Helical" evidence="19">
    <location>
        <begin position="1039"/>
        <end position="1060"/>
    </location>
</feature>
<dbReference type="GO" id="GO:0007411">
    <property type="term" value="P:axon guidance"/>
    <property type="evidence" value="ECO:0007669"/>
    <property type="project" value="TreeGrafter"/>
</dbReference>
<evidence type="ECO:0000256" key="2">
    <source>
        <dbReference type="ARBA" id="ARBA00004624"/>
    </source>
</evidence>
<dbReference type="InterPro" id="IPR013783">
    <property type="entry name" value="Ig-like_fold"/>
</dbReference>
<evidence type="ECO:0000256" key="5">
    <source>
        <dbReference type="ARBA" id="ARBA00022692"/>
    </source>
</evidence>
<evidence type="ECO:0000256" key="1">
    <source>
        <dbReference type="ARBA" id="ARBA00004251"/>
    </source>
</evidence>
<evidence type="ECO:0000259" key="22">
    <source>
        <dbReference type="PROSITE" id="PS50853"/>
    </source>
</evidence>
<dbReference type="FunFam" id="2.60.40.10:FF:000028">
    <property type="entry name" value="Neuronal cell adhesion molecule"/>
    <property type="match status" value="1"/>
</dbReference>
<dbReference type="InterPro" id="IPR003598">
    <property type="entry name" value="Ig_sub2"/>
</dbReference>
<evidence type="ECO:0000256" key="13">
    <source>
        <dbReference type="ARBA" id="ARBA00023273"/>
    </source>
</evidence>
<feature type="signal peptide" evidence="20">
    <location>
        <begin position="1"/>
        <end position="25"/>
    </location>
</feature>
<dbReference type="GeneID" id="105895889"/>
<comment type="subunit">
    <text evidence="16">Interacts with SHTN1; the interaction occurs in axonal growth cones. Interacts with isoform 2 of BSG.</text>
</comment>
<dbReference type="GO" id="GO:0098632">
    <property type="term" value="F:cell-cell adhesion mediator activity"/>
    <property type="evidence" value="ECO:0007669"/>
    <property type="project" value="TreeGrafter"/>
</dbReference>
<dbReference type="Pfam" id="PF07679">
    <property type="entry name" value="I-set"/>
    <property type="match status" value="2"/>
</dbReference>
<dbReference type="InterPro" id="IPR003599">
    <property type="entry name" value="Ig_sub"/>
</dbReference>
<evidence type="ECO:0000256" key="12">
    <source>
        <dbReference type="ARBA" id="ARBA00023180"/>
    </source>
</evidence>
<keyword evidence="8" id="KW-0130">Cell adhesion</keyword>
<dbReference type="RefSeq" id="XP_031424044.1">
    <property type="nucleotide sequence ID" value="XM_031568184.2"/>
</dbReference>
<dbReference type="InterPro" id="IPR003961">
    <property type="entry name" value="FN3_dom"/>
</dbReference>
<dbReference type="SUPFAM" id="SSF49265">
    <property type="entry name" value="Fibronectin type III"/>
    <property type="match status" value="2"/>
</dbReference>
<dbReference type="InterPro" id="IPR026966">
    <property type="entry name" value="Neurofascin/L1/NrCAM_C"/>
</dbReference>
<dbReference type="SMART" id="SM00408">
    <property type="entry name" value="IGc2"/>
    <property type="match status" value="6"/>
</dbReference>
<gene>
    <name evidence="24" type="primary">nfasca</name>
</gene>
<dbReference type="FunFam" id="2.60.40.10:FF:000114">
    <property type="entry name" value="Neuronal cell adhesion molecule"/>
    <property type="match status" value="1"/>
</dbReference>
<evidence type="ECO:0000313" key="24">
    <source>
        <dbReference type="RefSeq" id="XP_031424044.1"/>
    </source>
</evidence>
<feature type="domain" description="Fibronectin type-III" evidence="22">
    <location>
        <begin position="727"/>
        <end position="819"/>
    </location>
</feature>
<evidence type="ECO:0000256" key="19">
    <source>
        <dbReference type="SAM" id="Phobius"/>
    </source>
</evidence>
<dbReference type="GO" id="GO:0009986">
    <property type="term" value="C:cell surface"/>
    <property type="evidence" value="ECO:0007669"/>
    <property type="project" value="UniProtKB-ARBA"/>
</dbReference>